<protein>
    <recommendedName>
        <fullName evidence="6">Glycosyl transferase family 11</fullName>
    </recommendedName>
</protein>
<evidence type="ECO:0000256" key="1">
    <source>
        <dbReference type="ARBA" id="ARBA00022676"/>
    </source>
</evidence>
<dbReference type="GO" id="GO:0016020">
    <property type="term" value="C:membrane"/>
    <property type="evidence" value="ECO:0007669"/>
    <property type="project" value="InterPro"/>
</dbReference>
<accession>A0A022L086</accession>
<feature type="region of interest" description="Disordered" evidence="3">
    <location>
        <begin position="253"/>
        <end position="283"/>
    </location>
</feature>
<proteinExistence type="predicted"/>
<dbReference type="EMBL" id="AORC01000010">
    <property type="protein sequence ID" value="EYT49193.1"/>
    <property type="molecule type" value="Genomic_DNA"/>
</dbReference>
<evidence type="ECO:0000313" key="5">
    <source>
        <dbReference type="Proteomes" id="UP000019754"/>
    </source>
</evidence>
<gene>
    <name evidence="4" type="ORF">D641_0109010</name>
</gene>
<evidence type="ECO:0000256" key="2">
    <source>
        <dbReference type="ARBA" id="ARBA00022679"/>
    </source>
</evidence>
<dbReference type="AlphaFoldDB" id="A0A022L086"/>
<sequence>MIRSAAGSTARRLLNIVRERPGARTIQGSSDAIRGGNNLYLWQWAHLEQRAGRRAAVLRSATMPDWIDEFPLLRDLTIDQTDVSILDRRRFATRFFFDHDFDRAQNRDFCLALVDSSDAFRARRSRIRAQIDPETLVVNVRRGDYYEVPEFFARFGLDICSHVADAVRLVRQAGRPVDDVLVVSDDIDWCRRELTSVLGDIRTLEGRSSPFDDLAALSSATTLILANSTFSYWGSHLASSFDDEHLAIAPSHHEIAPDGNPIAPMFDPSWPRTEYSPRRGATG</sequence>
<dbReference type="STRING" id="1249481.D641_0109010"/>
<keyword evidence="2" id="KW-0808">Transferase</keyword>
<evidence type="ECO:0000313" key="4">
    <source>
        <dbReference type="EMBL" id="EYT49193.1"/>
    </source>
</evidence>
<dbReference type="InterPro" id="IPR002516">
    <property type="entry name" value="Glyco_trans_11"/>
</dbReference>
<evidence type="ECO:0008006" key="6">
    <source>
        <dbReference type="Google" id="ProtNLM"/>
    </source>
</evidence>
<dbReference type="PANTHER" id="PTHR11927:SF9">
    <property type="entry name" value="L-FUCOSYLTRANSFERASE"/>
    <property type="match status" value="1"/>
</dbReference>
<dbReference type="PANTHER" id="PTHR11927">
    <property type="entry name" value="GALACTOSIDE 2-L-FUCOSYLTRANSFERASE"/>
    <property type="match status" value="1"/>
</dbReference>
<name>A0A022L086_9MICO</name>
<comment type="caution">
    <text evidence="4">The sequence shown here is derived from an EMBL/GenBank/DDBJ whole genome shotgun (WGS) entry which is preliminary data.</text>
</comment>
<dbReference type="GO" id="GO:0008107">
    <property type="term" value="F:galactoside 2-alpha-L-fucosyltransferase activity"/>
    <property type="evidence" value="ECO:0007669"/>
    <property type="project" value="InterPro"/>
</dbReference>
<dbReference type="HOGENOM" id="CLU_969375_0_0_11"/>
<dbReference type="Proteomes" id="UP000019754">
    <property type="component" value="Unassembled WGS sequence"/>
</dbReference>
<reference evidence="4 5" key="1">
    <citation type="journal article" date="2013" name="Genome Announc.">
        <title>Draft genome sequence of an Actinobacterium, Brachybacterium muris strain UCD-AY4.</title>
        <authorList>
            <person name="Lo J.R."/>
            <person name="Lang J.M."/>
            <person name="Darling A.E."/>
            <person name="Eisen J.A."/>
            <person name="Coil D.A."/>
        </authorList>
    </citation>
    <scope>NUCLEOTIDE SEQUENCE [LARGE SCALE GENOMIC DNA]</scope>
    <source>
        <strain evidence="4 5">UCD-AY4</strain>
    </source>
</reference>
<dbReference type="GO" id="GO:0005975">
    <property type="term" value="P:carbohydrate metabolic process"/>
    <property type="evidence" value="ECO:0007669"/>
    <property type="project" value="InterPro"/>
</dbReference>
<evidence type="ECO:0000256" key="3">
    <source>
        <dbReference type="SAM" id="MobiDB-lite"/>
    </source>
</evidence>
<dbReference type="RefSeq" id="WP_017823332.1">
    <property type="nucleotide sequence ID" value="NZ_AORC01000010.1"/>
</dbReference>
<keyword evidence="5" id="KW-1185">Reference proteome</keyword>
<keyword evidence="1" id="KW-0328">Glycosyltransferase</keyword>
<organism evidence="4 5">
    <name type="scientific">Brachybacterium muris UCD-AY4</name>
    <dbReference type="NCBI Taxonomy" id="1249481"/>
    <lineage>
        <taxon>Bacteria</taxon>
        <taxon>Bacillati</taxon>
        <taxon>Actinomycetota</taxon>
        <taxon>Actinomycetes</taxon>
        <taxon>Micrococcales</taxon>
        <taxon>Dermabacteraceae</taxon>
        <taxon>Brachybacterium</taxon>
    </lineage>
</organism>
<dbReference type="Pfam" id="PF01531">
    <property type="entry name" value="Glyco_transf_11"/>
    <property type="match status" value="1"/>
</dbReference>